<reference evidence="2 3" key="1">
    <citation type="submission" date="2022-01" db="EMBL/GenBank/DDBJ databases">
        <title>Whole genome-based taxonomy of the Shewanellaceae.</title>
        <authorList>
            <person name="Martin-Rodriguez A.J."/>
        </authorList>
    </citation>
    <scope>NUCLEOTIDE SEQUENCE [LARGE SCALE GENOMIC DNA]</scope>
    <source>
        <strain evidence="2 3">DSM 17177</strain>
    </source>
</reference>
<protein>
    <submittedName>
        <fullName evidence="2">AAA family ATPase</fullName>
    </submittedName>
</protein>
<dbReference type="InterPro" id="IPR054787">
    <property type="entry name" value="TrlF_ATPase"/>
</dbReference>
<dbReference type="SUPFAM" id="SSF89550">
    <property type="entry name" value="PHP domain-like"/>
    <property type="match status" value="1"/>
</dbReference>
<gene>
    <name evidence="2" type="ORF">L2764_24990</name>
</gene>
<dbReference type="PANTHER" id="PTHR32182">
    <property type="entry name" value="DNA REPLICATION AND REPAIR PROTEIN RECF"/>
    <property type="match status" value="1"/>
</dbReference>
<name>A0ABT0LIV9_9GAMM</name>
<dbReference type="Proteomes" id="UP001203423">
    <property type="component" value="Unassembled WGS sequence"/>
</dbReference>
<dbReference type="InterPro" id="IPR016195">
    <property type="entry name" value="Pol/histidinol_Pase-like"/>
</dbReference>
<dbReference type="SUPFAM" id="SSF52540">
    <property type="entry name" value="P-loop containing nucleoside triphosphate hydrolases"/>
    <property type="match status" value="1"/>
</dbReference>
<keyword evidence="1" id="KW-0175">Coiled coil</keyword>
<evidence type="ECO:0000256" key="1">
    <source>
        <dbReference type="SAM" id="Coils"/>
    </source>
</evidence>
<sequence>MTNQNNKYTKARFFKCALQVNASGYIKYRGQQQTLTEDDYNQQLLNTALEAGVEVIGMADHGSINGFEKIRDLFNQHNIVVFPGFEVASSEKIHFVCLFEESTFSDLIKMHLGALGVDIHHPEAPVQKSALDIINYVNDKDGFIFAAHSTNDDGVLKRRMNHVWQQNGLLAAQIPGSVEDLRHAQDVLYYRAFKNRDEAYHREREMAAINAADIAKPEDIKNEDASCLIKMTKPCFASFKQAFLDSGSRVRLNSDKPQNYASAIERVRFIGGYLDGVDIEFSEHLNAVIGGRGTGKSTLLECIRFAFDLQPFGKAAQAQHDAILKNNLGNEKGMVEVKVRSAAMHGRHFTISRKYGNQPAVVDENDSISPYHPKDLLPGIELYGQNEIYEMTRDEQSRNQLIKRFLEGEHERFDAAIAKVLVRLKDNRESIKSALSQKADIEEEVERLPKLQEQAKQFQALGIHEKLEIIPKLEKEKQLNGRTNEEVERVKEALDTLKDSLPDIVFLSDASLEGLPHADLLKQQREILESLLTSLTQTLVPLEQLVSKTSAELLHFQQQLIEKINSEEQQLENAFKDIPASQGKTGRKIGAEYQSLLKKIEQIRPKKAALQSREAQLNELYSQRKKLLLELDQQTSARASAMQKSVKSLTRKLEQKVRLSLNSEGNRQVLVDALSNCNLEGVGVKRLAWVIDGEFSPANLAATIRQGAAELTISFGISDTVVRALCRLPEHKLLMLEELVIPDTMAIELNVTHGEQDAVFRSIEDLSTGQQCTAVLHLLLLDNQDPLILDQPEDNLDNAFIAERIVAELRRAKLNRQFLFATHNANIPVFGDAEWIGVLSVEDNKGLIKPEQQGAIDMPEVQKLAADILEGGKSAFNQRREKYGFN</sequence>
<organism evidence="2 3">
    <name type="scientific">Shewanella surugensis</name>
    <dbReference type="NCBI Taxonomy" id="212020"/>
    <lineage>
        <taxon>Bacteria</taxon>
        <taxon>Pseudomonadati</taxon>
        <taxon>Pseudomonadota</taxon>
        <taxon>Gammaproteobacteria</taxon>
        <taxon>Alteromonadales</taxon>
        <taxon>Shewanellaceae</taxon>
        <taxon>Shewanella</taxon>
    </lineage>
</organism>
<feature type="coiled-coil region" evidence="1">
    <location>
        <begin position="610"/>
        <end position="637"/>
    </location>
</feature>
<dbReference type="RefSeq" id="WP_248943075.1">
    <property type="nucleotide sequence ID" value="NZ_JAKIKS010000185.1"/>
</dbReference>
<evidence type="ECO:0000313" key="3">
    <source>
        <dbReference type="Proteomes" id="UP001203423"/>
    </source>
</evidence>
<comment type="caution">
    <text evidence="2">The sequence shown here is derived from an EMBL/GenBank/DDBJ whole genome shotgun (WGS) entry which is preliminary data.</text>
</comment>
<dbReference type="InterPro" id="IPR027417">
    <property type="entry name" value="P-loop_NTPase"/>
</dbReference>
<evidence type="ECO:0000313" key="2">
    <source>
        <dbReference type="EMBL" id="MCL1127637.1"/>
    </source>
</evidence>
<dbReference type="NCBIfam" id="NF045780">
    <property type="entry name" value="TrlF_fam_ATP"/>
    <property type="match status" value="1"/>
</dbReference>
<dbReference type="Gene3D" id="3.20.20.140">
    <property type="entry name" value="Metal-dependent hydrolases"/>
    <property type="match status" value="1"/>
</dbReference>
<dbReference type="Gene3D" id="3.40.50.300">
    <property type="entry name" value="P-loop containing nucleotide triphosphate hydrolases"/>
    <property type="match status" value="2"/>
</dbReference>
<dbReference type="PANTHER" id="PTHR32182:SF22">
    <property type="entry name" value="ATP-DEPENDENT ENDONUCLEASE, OLD FAMILY-RELATED"/>
    <property type="match status" value="1"/>
</dbReference>
<feature type="coiled-coil region" evidence="1">
    <location>
        <begin position="424"/>
        <end position="577"/>
    </location>
</feature>
<proteinExistence type="predicted"/>
<keyword evidence="3" id="KW-1185">Reference proteome</keyword>
<accession>A0ABT0LIV9</accession>
<dbReference type="EMBL" id="JAKIKS010000185">
    <property type="protein sequence ID" value="MCL1127637.1"/>
    <property type="molecule type" value="Genomic_DNA"/>
</dbReference>